<keyword evidence="5" id="KW-0408">Iron</keyword>
<dbReference type="Proteomes" id="UP000316770">
    <property type="component" value="Chromosome"/>
</dbReference>
<dbReference type="Gene3D" id="3.20.20.70">
    <property type="entry name" value="Aldolase class I"/>
    <property type="match status" value="1"/>
</dbReference>
<proteinExistence type="inferred from homology"/>
<protein>
    <submittedName>
        <fullName evidence="9">Glutamate synthase [NADPH] large chain</fullName>
        <ecNumber evidence="9">1.4.1.13</ecNumber>
    </submittedName>
</protein>
<dbReference type="PROSITE" id="PS51296">
    <property type="entry name" value="RIESKE"/>
    <property type="match status" value="1"/>
</dbReference>
<evidence type="ECO:0000256" key="1">
    <source>
        <dbReference type="ARBA" id="ARBA00009716"/>
    </source>
</evidence>
<keyword evidence="2" id="KW-0001">2Fe-2S</keyword>
<dbReference type="GO" id="GO:0046872">
    <property type="term" value="F:metal ion binding"/>
    <property type="evidence" value="ECO:0007669"/>
    <property type="project" value="UniProtKB-KW"/>
</dbReference>
<gene>
    <name evidence="9" type="primary">gltA_2</name>
    <name evidence="9" type="ORF">Mal33_10870</name>
</gene>
<dbReference type="SUPFAM" id="SSF51395">
    <property type="entry name" value="FMN-linked oxidoreductases"/>
    <property type="match status" value="1"/>
</dbReference>
<evidence type="ECO:0000256" key="7">
    <source>
        <dbReference type="PIRNR" id="PIRNR006429"/>
    </source>
</evidence>
<dbReference type="GO" id="GO:0004355">
    <property type="term" value="F:glutamate synthase (NADPH) activity"/>
    <property type="evidence" value="ECO:0007669"/>
    <property type="project" value="UniProtKB-EC"/>
</dbReference>
<reference evidence="9 10" key="1">
    <citation type="submission" date="2019-02" db="EMBL/GenBank/DDBJ databases">
        <title>Deep-cultivation of Planctomycetes and their phenomic and genomic characterization uncovers novel biology.</title>
        <authorList>
            <person name="Wiegand S."/>
            <person name="Jogler M."/>
            <person name="Boedeker C."/>
            <person name="Pinto D."/>
            <person name="Vollmers J."/>
            <person name="Rivas-Marin E."/>
            <person name="Kohn T."/>
            <person name="Peeters S.H."/>
            <person name="Heuer A."/>
            <person name="Rast P."/>
            <person name="Oberbeckmann S."/>
            <person name="Bunk B."/>
            <person name="Jeske O."/>
            <person name="Meyerdierks A."/>
            <person name="Storesund J.E."/>
            <person name="Kallscheuer N."/>
            <person name="Luecker S."/>
            <person name="Lage O.M."/>
            <person name="Pohl T."/>
            <person name="Merkel B.J."/>
            <person name="Hornburger P."/>
            <person name="Mueller R.-W."/>
            <person name="Bruemmer F."/>
            <person name="Labrenz M."/>
            <person name="Spormann A.M."/>
            <person name="Op den Camp H."/>
            <person name="Overmann J."/>
            <person name="Amann R."/>
            <person name="Jetten M.S.M."/>
            <person name="Mascher T."/>
            <person name="Medema M.H."/>
            <person name="Devos D.P."/>
            <person name="Kaster A.-K."/>
            <person name="Ovreas L."/>
            <person name="Rohde M."/>
            <person name="Galperin M.Y."/>
            <person name="Jogler C."/>
        </authorList>
    </citation>
    <scope>NUCLEOTIDE SEQUENCE [LARGE SCALE GENOMIC DNA]</scope>
    <source>
        <strain evidence="9 10">Mal33</strain>
    </source>
</reference>
<dbReference type="GO" id="GO:0051537">
    <property type="term" value="F:2 iron, 2 sulfur cluster binding"/>
    <property type="evidence" value="ECO:0007669"/>
    <property type="project" value="UniProtKB-KW"/>
</dbReference>
<evidence type="ECO:0000256" key="3">
    <source>
        <dbReference type="ARBA" id="ARBA00022723"/>
    </source>
</evidence>
<dbReference type="InterPro" id="IPR024188">
    <property type="entry name" value="GltB"/>
</dbReference>
<dbReference type="SUPFAM" id="SSF50022">
    <property type="entry name" value="ISP domain"/>
    <property type="match status" value="1"/>
</dbReference>
<organism evidence="9 10">
    <name type="scientific">Rosistilla oblonga</name>
    <dbReference type="NCBI Taxonomy" id="2527990"/>
    <lineage>
        <taxon>Bacteria</taxon>
        <taxon>Pseudomonadati</taxon>
        <taxon>Planctomycetota</taxon>
        <taxon>Planctomycetia</taxon>
        <taxon>Pirellulales</taxon>
        <taxon>Pirellulaceae</taxon>
        <taxon>Rosistilla</taxon>
    </lineage>
</organism>
<dbReference type="Pfam" id="PF01645">
    <property type="entry name" value="Glu_synthase"/>
    <property type="match status" value="1"/>
</dbReference>
<dbReference type="CDD" id="cd03467">
    <property type="entry name" value="Rieske"/>
    <property type="match status" value="1"/>
</dbReference>
<dbReference type="InterPro" id="IPR017941">
    <property type="entry name" value="Rieske_2Fe-2S"/>
</dbReference>
<comment type="similarity">
    <text evidence="1 7">Belongs to the glutamate synthase family.</text>
</comment>
<dbReference type="Gene3D" id="2.102.10.10">
    <property type="entry name" value="Rieske [2Fe-2S] iron-sulphur domain"/>
    <property type="match status" value="1"/>
</dbReference>
<dbReference type="AlphaFoldDB" id="A0A518IPV0"/>
<keyword evidence="3" id="KW-0479">Metal-binding</keyword>
<evidence type="ECO:0000313" key="9">
    <source>
        <dbReference type="EMBL" id="QDV55118.1"/>
    </source>
</evidence>
<evidence type="ECO:0000256" key="4">
    <source>
        <dbReference type="ARBA" id="ARBA00023002"/>
    </source>
</evidence>
<feature type="domain" description="Rieske" evidence="8">
    <location>
        <begin position="12"/>
        <end position="108"/>
    </location>
</feature>
<dbReference type="PIRSF" id="PIRSF006429">
    <property type="entry name" value="GOGAT_lg_2"/>
    <property type="match status" value="1"/>
</dbReference>
<keyword evidence="10" id="KW-1185">Reference proteome</keyword>
<dbReference type="InterPro" id="IPR002932">
    <property type="entry name" value="Glu_synthdom"/>
</dbReference>
<dbReference type="InterPro" id="IPR036922">
    <property type="entry name" value="Rieske_2Fe-2S_sf"/>
</dbReference>
<evidence type="ECO:0000256" key="5">
    <source>
        <dbReference type="ARBA" id="ARBA00023004"/>
    </source>
</evidence>
<dbReference type="InterPro" id="IPR013785">
    <property type="entry name" value="Aldolase_TIM"/>
</dbReference>
<evidence type="ECO:0000313" key="10">
    <source>
        <dbReference type="Proteomes" id="UP000316770"/>
    </source>
</evidence>
<dbReference type="InterPro" id="IPR043578">
    <property type="entry name" value="GltB_archl_type"/>
</dbReference>
<dbReference type="EMBL" id="CP036318">
    <property type="protein sequence ID" value="QDV55118.1"/>
    <property type="molecule type" value="Genomic_DNA"/>
</dbReference>
<evidence type="ECO:0000256" key="6">
    <source>
        <dbReference type="ARBA" id="ARBA00023014"/>
    </source>
</evidence>
<dbReference type="PIRSF" id="PIRSF500061">
    <property type="entry name" value="GOGAT_lg2_archl"/>
    <property type="match status" value="1"/>
</dbReference>
<dbReference type="CDD" id="cd02808">
    <property type="entry name" value="GltS_FMN"/>
    <property type="match status" value="1"/>
</dbReference>
<accession>A0A518IPV0</accession>
<dbReference type="PANTHER" id="PTHR43819:SF1">
    <property type="entry name" value="ARCHAEAL-TYPE GLUTAMATE SYNTHASE [NADPH]"/>
    <property type="match status" value="1"/>
</dbReference>
<dbReference type="Pfam" id="PF00355">
    <property type="entry name" value="Rieske"/>
    <property type="match status" value="1"/>
</dbReference>
<dbReference type="RefSeq" id="WP_145282872.1">
    <property type="nucleotide sequence ID" value="NZ_CP036318.1"/>
</dbReference>
<sequence length="547" mass="59204">MNDSIQAAREPVAVIRWSELPSTKPTHALVENVDLVIIRDADDVFALYGRCLHRGAMLSDGHIDGHNLICGVHHWDFQYRTGVSEYNNKERLAKFAAWVDVDRDVVMVDAAEIRAWHRQHPQPYNRDAYLGQYADPTSATLEEPHNSHIQRLAREGLSVLGHHGPVSAMGVPLAQLPSWDDLQFVTAQFARMPMLDDHPVGTETVIGPNARRPLKLKIPIFVSDMSFGALSEEAKVAMARGAELAGTGICSGEGGMLPEEQAENSRYFYELASGRFGWSIEKVSQVQAFHFKGGQGAKTGTGGHLPGSKVCGKIAEVRGLTPGTPAISPARFPDLTCLEDFKRVAAEVRAQSDGIPVGVKMSAQHIEDDIDFALDLGVDYIILDGRGGGTGAAPDIFKNNISVPTIPAIARARKHLDLRRASGISLIATGGLRTESDFLKALALGADAVAIANSAMQAIGCLGMRACETNNCPVGIATQQEHLRQRLQIHASATRLKNFLDASVELMCVMARACGHDHLNKFNLADLTTFDKTMAQLTGVRFAGVSP</sequence>
<name>A0A518IPV0_9BACT</name>
<keyword evidence="6" id="KW-0411">Iron-sulfur</keyword>
<keyword evidence="4 9" id="KW-0560">Oxidoreductase</keyword>
<dbReference type="GO" id="GO:0006537">
    <property type="term" value="P:glutamate biosynthetic process"/>
    <property type="evidence" value="ECO:0007669"/>
    <property type="project" value="InterPro"/>
</dbReference>
<evidence type="ECO:0000259" key="8">
    <source>
        <dbReference type="PROSITE" id="PS51296"/>
    </source>
</evidence>
<evidence type="ECO:0000256" key="2">
    <source>
        <dbReference type="ARBA" id="ARBA00022714"/>
    </source>
</evidence>
<dbReference type="EC" id="1.4.1.13" evidence="9"/>
<dbReference type="PANTHER" id="PTHR43819">
    <property type="entry name" value="ARCHAEAL-TYPE GLUTAMATE SYNTHASE [NADPH]"/>
    <property type="match status" value="1"/>
</dbReference>